<protein>
    <submittedName>
        <fullName evidence="1">Uncharacterized protein</fullName>
    </submittedName>
</protein>
<gene>
    <name evidence="1" type="ORF">RRF57_013238</name>
</gene>
<evidence type="ECO:0000313" key="1">
    <source>
        <dbReference type="EMBL" id="KAK5637523.1"/>
    </source>
</evidence>
<proteinExistence type="predicted"/>
<organism evidence="1 2">
    <name type="scientific">Xylaria bambusicola</name>
    <dbReference type="NCBI Taxonomy" id="326684"/>
    <lineage>
        <taxon>Eukaryota</taxon>
        <taxon>Fungi</taxon>
        <taxon>Dikarya</taxon>
        <taxon>Ascomycota</taxon>
        <taxon>Pezizomycotina</taxon>
        <taxon>Sordariomycetes</taxon>
        <taxon>Xylariomycetidae</taxon>
        <taxon>Xylariales</taxon>
        <taxon>Xylariaceae</taxon>
        <taxon>Xylaria</taxon>
    </lineage>
</organism>
<evidence type="ECO:0000313" key="2">
    <source>
        <dbReference type="Proteomes" id="UP001305414"/>
    </source>
</evidence>
<name>A0AAN7ZFD5_9PEZI</name>
<reference evidence="1 2" key="1">
    <citation type="submission" date="2023-10" db="EMBL/GenBank/DDBJ databases">
        <title>Draft genome sequence of Xylaria bambusicola isolate GMP-LS, the root and basal stem rot pathogen of sugarcane in Indonesia.</title>
        <authorList>
            <person name="Selvaraj P."/>
            <person name="Muralishankar V."/>
            <person name="Muruganantham S."/>
            <person name="Sp S."/>
            <person name="Haryani S."/>
            <person name="Lau K.J.X."/>
            <person name="Naqvi N.I."/>
        </authorList>
    </citation>
    <scope>NUCLEOTIDE SEQUENCE [LARGE SCALE GENOMIC DNA]</scope>
    <source>
        <strain evidence="1">GMP-LS</strain>
    </source>
</reference>
<dbReference type="Proteomes" id="UP001305414">
    <property type="component" value="Unassembled WGS sequence"/>
</dbReference>
<dbReference type="EMBL" id="JAWHQM010000126">
    <property type="protein sequence ID" value="KAK5637523.1"/>
    <property type="molecule type" value="Genomic_DNA"/>
</dbReference>
<dbReference type="AlphaFoldDB" id="A0AAN7ZFD5"/>
<keyword evidence="2" id="KW-1185">Reference proteome</keyword>
<dbReference type="SUPFAM" id="SSF54373">
    <property type="entry name" value="FAD-linked reductases, C-terminal domain"/>
    <property type="match status" value="1"/>
</dbReference>
<accession>A0AAN7ZFD5</accession>
<sequence>MRHPLTRGSVHITSSLLPRSSEGVSIDPNFFGHPFDLEMLARHVQLAEKVAMTKPFSGHLKLDGKRGLGMPEPGEFSDLQKAKEYLCWSASLAGVMCYDAARDRTSCRTFFVVVTYESAMQVSYQSHLARIHRE</sequence>
<comment type="caution">
    <text evidence="1">The sequence shown here is derived from an EMBL/GenBank/DDBJ whole genome shotgun (WGS) entry which is preliminary data.</text>
</comment>
<dbReference type="Gene3D" id="3.30.560.10">
    <property type="entry name" value="Glucose Oxidase, domain 3"/>
    <property type="match status" value="1"/>
</dbReference>